<dbReference type="AlphaFoldDB" id="A0AB35JC15"/>
<gene>
    <name evidence="1" type="ORF">PN599_02595</name>
</gene>
<reference evidence="1" key="1">
    <citation type="submission" date="2023-01" db="EMBL/GenBank/DDBJ databases">
        <title>Human gut microbiome strain richness.</title>
        <authorList>
            <person name="Chen-Liaw A."/>
        </authorList>
    </citation>
    <scope>NUCLEOTIDE SEQUENCE</scope>
    <source>
        <strain evidence="1">RTP21484st1_E5_RTP21484_190118</strain>
    </source>
</reference>
<comment type="caution">
    <text evidence="1">The sequence shown here is derived from an EMBL/GenBank/DDBJ whole genome shotgun (WGS) entry which is preliminary data.</text>
</comment>
<sequence length="105" mass="11776">MLGVYHDDPALPTIRSQIYHLSLSSDNISRDIDILSGGLMVYQQAVSLFCLRMINTEINGNSKSISSKGLFRDNKLIPSSNWFAGKESADVIEESGFMYDHLYVE</sequence>
<protein>
    <submittedName>
        <fullName evidence="1">Uncharacterized protein</fullName>
    </submittedName>
</protein>
<proteinExistence type="predicted"/>
<evidence type="ECO:0000313" key="1">
    <source>
        <dbReference type="EMBL" id="MDB9003894.1"/>
    </source>
</evidence>
<dbReference type="EMBL" id="JAQMPJ010000001">
    <property type="protein sequence ID" value="MDB9003894.1"/>
    <property type="molecule type" value="Genomic_DNA"/>
</dbReference>
<name>A0AB35JC15_PARDI</name>
<organism evidence="1 2">
    <name type="scientific">Parabacteroides distasonis</name>
    <dbReference type="NCBI Taxonomy" id="823"/>
    <lineage>
        <taxon>Bacteria</taxon>
        <taxon>Pseudomonadati</taxon>
        <taxon>Bacteroidota</taxon>
        <taxon>Bacteroidia</taxon>
        <taxon>Bacteroidales</taxon>
        <taxon>Tannerellaceae</taxon>
        <taxon>Parabacteroides</taxon>
    </lineage>
</organism>
<dbReference type="Proteomes" id="UP001210126">
    <property type="component" value="Unassembled WGS sequence"/>
</dbReference>
<dbReference type="RefSeq" id="WP_172680042.1">
    <property type="nucleotide sequence ID" value="NZ_CABMKT010000002.1"/>
</dbReference>
<accession>A0AB35JC15</accession>
<evidence type="ECO:0000313" key="2">
    <source>
        <dbReference type="Proteomes" id="UP001210126"/>
    </source>
</evidence>